<sequence>MFQNLSQTLKSLPKSVISISYLHTRNKTLISNPAINFILDEFEDLQSSNPVSISTQQAPKTAEPVDSGSSSIQNEQEWPEWVGLMEKLMKNGYFDGVGNPFRSGGLIDGKGCNQIRTACLNFARDRPGLMRDIQTVAGSGCPSMDRKVVNSGKRLRAHMSIDEGNVCSSCILRGNCERAHVKAREDEGGRTVDVMRLVLTYGLNHITSSDVSEPFLNKRLEEAIRSLIKDMVKFSKDELDYDNSKRVPSVHRSPTQQQEHISIVSTTQSDWNCPKCKFLNFARNVKCKVCNSLLFHERHQGSWNSREFSQLKKGDWLCIRCHFLNFAKNTRCLQCHTNPPKRQLNPGEWECDSCNYINFKRNMVCLKCDHKRPKAFNNSTS</sequence>
<dbReference type="GO" id="GO:0003729">
    <property type="term" value="F:mRNA binding"/>
    <property type="evidence" value="ECO:0007669"/>
    <property type="project" value="TreeGrafter"/>
</dbReference>
<dbReference type="PROSITE" id="PS01358">
    <property type="entry name" value="ZF_RANBP2_1"/>
    <property type="match status" value="2"/>
</dbReference>
<dbReference type="SUPFAM" id="SSF90209">
    <property type="entry name" value="Ran binding protein zinc finger-like"/>
    <property type="match status" value="3"/>
</dbReference>
<dbReference type="Proteomes" id="UP000243975">
    <property type="component" value="Unassembled WGS sequence"/>
</dbReference>
<dbReference type="PANTHER" id="PTHR23111">
    <property type="entry name" value="ZINC FINGER PROTEIN"/>
    <property type="match status" value="1"/>
</dbReference>
<proteinExistence type="predicted"/>
<dbReference type="InterPro" id="IPR001876">
    <property type="entry name" value="Znf_RanBP2"/>
</dbReference>
<dbReference type="Gene3D" id="4.10.1060.10">
    <property type="entry name" value="Zinc finger, RanBP2-type"/>
    <property type="match status" value="3"/>
</dbReference>
<keyword evidence="8" id="KW-1185">Reference proteome</keyword>
<dbReference type="SMART" id="SM00547">
    <property type="entry name" value="ZnF_RBZ"/>
    <property type="match status" value="3"/>
</dbReference>
<gene>
    <name evidence="7" type="ORF">Ccrd_000203</name>
</gene>
<dbReference type="InterPro" id="IPR036443">
    <property type="entry name" value="Znf_RanBP2_sf"/>
</dbReference>
<evidence type="ECO:0000313" key="8">
    <source>
        <dbReference type="Proteomes" id="UP000243975"/>
    </source>
</evidence>
<comment type="caution">
    <text evidence="7">The sequence shown here is derived from an EMBL/GenBank/DDBJ whole genome shotgun (WGS) entry which is preliminary data.</text>
</comment>
<feature type="region of interest" description="Disordered" evidence="5">
    <location>
        <begin position="50"/>
        <end position="72"/>
    </location>
</feature>
<dbReference type="OMA" id="DFWSADD"/>
<keyword evidence="1" id="KW-0479">Metal-binding</keyword>
<dbReference type="PANTHER" id="PTHR23111:SF23">
    <property type="entry name" value="RAN BP2_NZF ZINC FINGER-LIKE SUPERFAMILY PROTEIN"/>
    <property type="match status" value="1"/>
</dbReference>
<feature type="domain" description="RanBP2-type" evidence="6">
    <location>
        <begin position="312"/>
        <end position="341"/>
    </location>
</feature>
<reference evidence="7 8" key="1">
    <citation type="journal article" date="2016" name="Sci. Rep.">
        <title>The genome sequence of the outbreeding globe artichoke constructed de novo incorporating a phase-aware low-pass sequencing strategy of F1 progeny.</title>
        <authorList>
            <person name="Scaglione D."/>
            <person name="Reyes-Chin-Wo S."/>
            <person name="Acquadro A."/>
            <person name="Froenicke L."/>
            <person name="Portis E."/>
            <person name="Beitel C."/>
            <person name="Tirone M."/>
            <person name="Mauro R."/>
            <person name="Lo Monaco A."/>
            <person name="Mauromicale G."/>
            <person name="Faccioli P."/>
            <person name="Cattivelli L."/>
            <person name="Rieseberg L."/>
            <person name="Michelmore R."/>
            <person name="Lanteri S."/>
        </authorList>
    </citation>
    <scope>NUCLEOTIDE SEQUENCE [LARGE SCALE GENOMIC DNA]</scope>
    <source>
        <strain evidence="7">2C</strain>
    </source>
</reference>
<evidence type="ECO:0000256" key="3">
    <source>
        <dbReference type="ARBA" id="ARBA00022833"/>
    </source>
</evidence>
<dbReference type="AlphaFoldDB" id="A0A103XVK5"/>
<dbReference type="EMBL" id="LEKV01003821">
    <property type="protein sequence ID" value="KVH97698.1"/>
    <property type="molecule type" value="Genomic_DNA"/>
</dbReference>
<protein>
    <submittedName>
        <fullName evidence="7">Zinc finger, RanBP2-type</fullName>
    </submittedName>
</protein>
<evidence type="ECO:0000256" key="2">
    <source>
        <dbReference type="ARBA" id="ARBA00022771"/>
    </source>
</evidence>
<keyword evidence="2 4" id="KW-0863">Zinc-finger</keyword>
<keyword evidence="3" id="KW-0862">Zinc</keyword>
<feature type="domain" description="RanBP2-type" evidence="6">
    <location>
        <begin position="267"/>
        <end position="292"/>
    </location>
</feature>
<evidence type="ECO:0000256" key="1">
    <source>
        <dbReference type="ARBA" id="ARBA00022723"/>
    </source>
</evidence>
<dbReference type="GO" id="GO:0008270">
    <property type="term" value="F:zinc ion binding"/>
    <property type="evidence" value="ECO:0007669"/>
    <property type="project" value="UniProtKB-KW"/>
</dbReference>
<feature type="compositionally biased region" description="Polar residues" evidence="5">
    <location>
        <begin position="50"/>
        <end position="59"/>
    </location>
</feature>
<evidence type="ECO:0000259" key="6">
    <source>
        <dbReference type="PROSITE" id="PS50199"/>
    </source>
</evidence>
<dbReference type="GO" id="GO:0005737">
    <property type="term" value="C:cytoplasm"/>
    <property type="evidence" value="ECO:0007669"/>
    <property type="project" value="TreeGrafter"/>
</dbReference>
<evidence type="ECO:0000256" key="4">
    <source>
        <dbReference type="PROSITE-ProRule" id="PRU00322"/>
    </source>
</evidence>
<dbReference type="STRING" id="59895.A0A103XVK5"/>
<evidence type="ECO:0000313" key="7">
    <source>
        <dbReference type="EMBL" id="KVH97698.1"/>
    </source>
</evidence>
<evidence type="ECO:0000256" key="5">
    <source>
        <dbReference type="SAM" id="MobiDB-lite"/>
    </source>
</evidence>
<dbReference type="Pfam" id="PF00641">
    <property type="entry name" value="Zn_ribbon_RanBP"/>
    <property type="match status" value="3"/>
</dbReference>
<dbReference type="PROSITE" id="PS50199">
    <property type="entry name" value="ZF_RANBP2_2"/>
    <property type="match status" value="3"/>
</dbReference>
<dbReference type="Gramene" id="KVH97698">
    <property type="protein sequence ID" value="KVH97698"/>
    <property type="gene ID" value="Ccrd_000203"/>
</dbReference>
<name>A0A103XVK5_CYNCS</name>
<accession>A0A103XVK5</accession>
<feature type="domain" description="RanBP2-type" evidence="6">
    <location>
        <begin position="345"/>
        <end position="374"/>
    </location>
</feature>
<organism evidence="7 8">
    <name type="scientific">Cynara cardunculus var. scolymus</name>
    <name type="common">Globe artichoke</name>
    <name type="synonym">Cynara scolymus</name>
    <dbReference type="NCBI Taxonomy" id="59895"/>
    <lineage>
        <taxon>Eukaryota</taxon>
        <taxon>Viridiplantae</taxon>
        <taxon>Streptophyta</taxon>
        <taxon>Embryophyta</taxon>
        <taxon>Tracheophyta</taxon>
        <taxon>Spermatophyta</taxon>
        <taxon>Magnoliopsida</taxon>
        <taxon>eudicotyledons</taxon>
        <taxon>Gunneridae</taxon>
        <taxon>Pentapetalae</taxon>
        <taxon>asterids</taxon>
        <taxon>campanulids</taxon>
        <taxon>Asterales</taxon>
        <taxon>Asteraceae</taxon>
        <taxon>Carduoideae</taxon>
        <taxon>Cardueae</taxon>
        <taxon>Carduinae</taxon>
        <taxon>Cynara</taxon>
    </lineage>
</organism>